<comment type="function">
    <text evidence="8 10">Catalyzes the attachment of isoleucine to tRNA(Ile). As IleRS can inadvertently accommodate and process structurally similar amino acids such as valine, to avoid such errors it has two additional distinct tRNA(Ile)-dependent editing activities. One activity is designated as 'pretransfer' editing and involves the hydrolysis of activated Val-AMP. The other activity is designated 'posttransfer' editing and involves deacylation of mischarged Val-tRNA(Ile).</text>
</comment>
<feature type="binding site" evidence="10">
    <location>
        <position position="923"/>
    </location>
    <ligand>
        <name>Zn(2+)</name>
        <dbReference type="ChEBI" id="CHEBI:29105"/>
    </ligand>
</feature>
<dbReference type="NCBIfam" id="TIGR00392">
    <property type="entry name" value="ileS"/>
    <property type="match status" value="1"/>
</dbReference>
<comment type="cofactor">
    <cofactor evidence="10">
        <name>Zn(2+)</name>
        <dbReference type="ChEBI" id="CHEBI:29105"/>
    </cofactor>
    <text evidence="10">Binds 1 zinc ion per subunit.</text>
</comment>
<dbReference type="GO" id="GO:0006428">
    <property type="term" value="P:isoleucyl-tRNA aminoacylation"/>
    <property type="evidence" value="ECO:0007669"/>
    <property type="project" value="UniProtKB-UniRule"/>
</dbReference>
<evidence type="ECO:0000256" key="1">
    <source>
        <dbReference type="ARBA" id="ARBA00006887"/>
    </source>
</evidence>
<keyword evidence="3 10" id="KW-0436">Ligase</keyword>
<evidence type="ECO:0000256" key="5">
    <source>
        <dbReference type="ARBA" id="ARBA00022840"/>
    </source>
</evidence>
<comment type="similarity">
    <text evidence="1 10">Belongs to the class-I aminoacyl-tRNA synthetase family. IleS type 1 subfamily.</text>
</comment>
<feature type="binding site" evidence="10">
    <location>
        <position position="626"/>
    </location>
    <ligand>
        <name>ATP</name>
        <dbReference type="ChEBI" id="CHEBI:30616"/>
    </ligand>
</feature>
<feature type="domain" description="Methionyl/Valyl/Leucyl/Isoleucyl-tRNA synthetase anticodon-binding" evidence="14">
    <location>
        <begin position="706"/>
        <end position="869"/>
    </location>
</feature>
<keyword evidence="10" id="KW-0862">Zinc</keyword>
<dbReference type="GO" id="GO:0000049">
    <property type="term" value="F:tRNA binding"/>
    <property type="evidence" value="ECO:0007669"/>
    <property type="project" value="InterPro"/>
</dbReference>
<dbReference type="Pfam" id="PF00133">
    <property type="entry name" value="tRNA-synt_1"/>
    <property type="match status" value="1"/>
</dbReference>
<feature type="compositionally biased region" description="Polar residues" evidence="11">
    <location>
        <begin position="1"/>
        <end position="13"/>
    </location>
</feature>
<dbReference type="GO" id="GO:0005524">
    <property type="term" value="F:ATP binding"/>
    <property type="evidence" value="ECO:0007669"/>
    <property type="project" value="UniProtKB-UniRule"/>
</dbReference>
<name>A0A6F8SK93_9ACTN</name>
<dbReference type="InterPro" id="IPR014729">
    <property type="entry name" value="Rossmann-like_a/b/a_fold"/>
</dbReference>
<protein>
    <recommendedName>
        <fullName evidence="10">Isoleucine--tRNA ligase</fullName>
        <ecNumber evidence="10">6.1.1.5</ecNumber>
    </recommendedName>
    <alternativeName>
        <fullName evidence="10">Isoleucyl-tRNA synthetase</fullName>
        <shortName evidence="10">IleRS</shortName>
    </alternativeName>
</protein>
<keyword evidence="4 10" id="KW-0547">Nucleotide-binding</keyword>
<keyword evidence="7 10" id="KW-0030">Aminoacyl-tRNA synthetase</keyword>
<feature type="domain" description="Aminoacyl-tRNA synthetase class Ia" evidence="12">
    <location>
        <begin position="35"/>
        <end position="662"/>
    </location>
</feature>
<dbReference type="PRINTS" id="PR00984">
    <property type="entry name" value="TRNASYNTHILE"/>
</dbReference>
<gene>
    <name evidence="10 15" type="primary">ileS</name>
    <name evidence="15" type="ORF">ADCFC_12160</name>
</gene>
<dbReference type="InterPro" id="IPR023585">
    <property type="entry name" value="Ile-tRNA-ligase_type1"/>
</dbReference>
<dbReference type="GO" id="GO:0008270">
    <property type="term" value="F:zinc ion binding"/>
    <property type="evidence" value="ECO:0007669"/>
    <property type="project" value="UniProtKB-UniRule"/>
</dbReference>
<dbReference type="PANTHER" id="PTHR42765">
    <property type="entry name" value="SOLEUCYL-TRNA SYNTHETASE"/>
    <property type="match status" value="1"/>
</dbReference>
<keyword evidence="6 10" id="KW-0648">Protein biosynthesis</keyword>
<feature type="domain" description="Zinc finger FPG/IleRS-type" evidence="13">
    <location>
        <begin position="917"/>
        <end position="942"/>
    </location>
</feature>
<dbReference type="SUPFAM" id="SSF52374">
    <property type="entry name" value="Nucleotidylyl transferase"/>
    <property type="match status" value="1"/>
</dbReference>
<evidence type="ECO:0000256" key="11">
    <source>
        <dbReference type="SAM" id="MobiDB-lite"/>
    </source>
</evidence>
<dbReference type="HAMAP" id="MF_02002">
    <property type="entry name" value="Ile_tRNA_synth_type1"/>
    <property type="match status" value="1"/>
</dbReference>
<dbReference type="SUPFAM" id="SSF47323">
    <property type="entry name" value="Anticodon-binding domain of a subclass of class I aminoacyl-tRNA synthetases"/>
    <property type="match status" value="1"/>
</dbReference>
<evidence type="ECO:0000256" key="4">
    <source>
        <dbReference type="ARBA" id="ARBA00022741"/>
    </source>
</evidence>
<evidence type="ECO:0000256" key="3">
    <source>
        <dbReference type="ARBA" id="ARBA00022598"/>
    </source>
</evidence>
<dbReference type="GO" id="GO:0004822">
    <property type="term" value="F:isoleucine-tRNA ligase activity"/>
    <property type="evidence" value="ECO:0007669"/>
    <property type="project" value="UniProtKB-UniRule"/>
</dbReference>
<dbReference type="EMBL" id="AP022829">
    <property type="protein sequence ID" value="BCA88718.1"/>
    <property type="molecule type" value="Genomic_DNA"/>
</dbReference>
<evidence type="ECO:0000259" key="14">
    <source>
        <dbReference type="Pfam" id="PF08264"/>
    </source>
</evidence>
<evidence type="ECO:0000313" key="15">
    <source>
        <dbReference type="EMBL" id="BCA88718.1"/>
    </source>
</evidence>
<dbReference type="KEGG" id="ahat:ADCFC_13370"/>
<accession>A0A6F8SK93</accession>
<comment type="domain">
    <text evidence="10">IleRS has two distinct active sites: one for aminoacylation and one for editing. The misactivated valine is translocated from the active site to the editing site, which sterically excludes the correctly activated isoleucine. The single editing site contains two valyl binding pockets, one specific for each substrate (Val-AMP or Val-tRNA(Ile)).</text>
</comment>
<evidence type="ECO:0000256" key="9">
    <source>
        <dbReference type="ARBA" id="ARBA00048359"/>
    </source>
</evidence>
<dbReference type="GO" id="GO:0005829">
    <property type="term" value="C:cytosol"/>
    <property type="evidence" value="ECO:0007669"/>
    <property type="project" value="TreeGrafter"/>
</dbReference>
<dbReference type="PROSITE" id="PS00178">
    <property type="entry name" value="AA_TRNA_LIGASE_I"/>
    <property type="match status" value="1"/>
</dbReference>
<keyword evidence="16" id="KW-1185">Reference proteome</keyword>
<feature type="binding site" evidence="10">
    <location>
        <position position="942"/>
    </location>
    <ligand>
        <name>Zn(2+)</name>
        <dbReference type="ChEBI" id="CHEBI:29105"/>
    </ligand>
</feature>
<comment type="subunit">
    <text evidence="10">Monomer.</text>
</comment>
<evidence type="ECO:0000256" key="2">
    <source>
        <dbReference type="ARBA" id="ARBA00022490"/>
    </source>
</evidence>
<dbReference type="Gene3D" id="3.90.740.10">
    <property type="entry name" value="Valyl/Leucyl/Isoleucyl-tRNA synthetase, editing domain"/>
    <property type="match status" value="1"/>
</dbReference>
<dbReference type="InterPro" id="IPR002301">
    <property type="entry name" value="Ile-tRNA-ligase"/>
</dbReference>
<dbReference type="InterPro" id="IPR002300">
    <property type="entry name" value="aa-tRNA-synth_Ia"/>
</dbReference>
<dbReference type="Gene3D" id="1.10.10.830">
    <property type="entry name" value="Ile-tRNA synthetase CP2 domain-like"/>
    <property type="match status" value="1"/>
</dbReference>
<dbReference type="AlphaFoldDB" id="A0A6F8SK93"/>
<dbReference type="InterPro" id="IPR050081">
    <property type="entry name" value="Ile-tRNA_ligase"/>
</dbReference>
<keyword evidence="10" id="KW-0479">Metal-binding</keyword>
<evidence type="ECO:0000256" key="8">
    <source>
        <dbReference type="ARBA" id="ARBA00025217"/>
    </source>
</evidence>
<dbReference type="Proteomes" id="UP000501727">
    <property type="component" value="Chromosome"/>
</dbReference>
<dbReference type="InterPro" id="IPR009008">
    <property type="entry name" value="Val/Leu/Ile-tRNA-synth_edit"/>
</dbReference>
<evidence type="ECO:0000259" key="12">
    <source>
        <dbReference type="Pfam" id="PF00133"/>
    </source>
</evidence>
<organism evidence="15 16">
    <name type="scientific">Adlercreutzia hattorii</name>
    <dbReference type="NCBI Taxonomy" id="2707299"/>
    <lineage>
        <taxon>Bacteria</taxon>
        <taxon>Bacillati</taxon>
        <taxon>Actinomycetota</taxon>
        <taxon>Coriobacteriia</taxon>
        <taxon>Eggerthellales</taxon>
        <taxon>Eggerthellaceae</taxon>
        <taxon>Adlercreutzia</taxon>
    </lineage>
</organism>
<dbReference type="InterPro" id="IPR013155">
    <property type="entry name" value="M/V/L/I-tRNA-synth_anticd-bd"/>
</dbReference>
<evidence type="ECO:0000256" key="6">
    <source>
        <dbReference type="ARBA" id="ARBA00022917"/>
    </source>
</evidence>
<feature type="short sequence motif" description="'HIGH' region" evidence="10">
    <location>
        <begin position="65"/>
        <end position="75"/>
    </location>
</feature>
<proteinExistence type="inferred from homology"/>
<dbReference type="PANTHER" id="PTHR42765:SF1">
    <property type="entry name" value="ISOLEUCINE--TRNA LIGASE, MITOCHONDRIAL"/>
    <property type="match status" value="1"/>
</dbReference>
<evidence type="ECO:0000256" key="7">
    <source>
        <dbReference type="ARBA" id="ARBA00023146"/>
    </source>
</evidence>
<reference evidence="16" key="2">
    <citation type="submission" date="2020-03" db="EMBL/GenBank/DDBJ databases">
        <title>Complete Genome Sequence of Adlercreutzia sp. strain 8CFCBH1 Producing Equol, Isolated from Healthy Japanese Feces.</title>
        <authorList>
            <person name="Ogata Y."/>
            <person name="Sakamoto M."/>
            <person name="Ohkuma M."/>
            <person name="Hattori M."/>
            <person name="Suda W."/>
        </authorList>
    </citation>
    <scope>NUCLEOTIDE SEQUENCE [LARGE SCALE GENOMIC DNA]</scope>
    <source>
        <strain evidence="16">8CFCBH1</strain>
    </source>
</reference>
<dbReference type="SUPFAM" id="SSF50677">
    <property type="entry name" value="ValRS/IleRS/LeuRS editing domain"/>
    <property type="match status" value="1"/>
</dbReference>
<keyword evidence="5 10" id="KW-0067">ATP-binding</keyword>
<dbReference type="InterPro" id="IPR001412">
    <property type="entry name" value="aa-tRNA-synth_I_CS"/>
</dbReference>
<evidence type="ECO:0000313" key="16">
    <source>
        <dbReference type="Proteomes" id="UP000501727"/>
    </source>
</evidence>
<dbReference type="Gene3D" id="3.40.50.620">
    <property type="entry name" value="HUPs"/>
    <property type="match status" value="2"/>
</dbReference>
<dbReference type="EC" id="6.1.1.5" evidence="10"/>
<dbReference type="Pfam" id="PF06827">
    <property type="entry name" value="zf-FPG_IleRS"/>
    <property type="match status" value="1"/>
</dbReference>
<sequence>MEEGSAVSNSYKDTMNLPETDFPMRGNLPAREPERLATWQEMDIYRRVLEKNADGKPFVLHDGPPYANGPIHIGHAFNKILKDFVVKSHAQRGYFTPYIPGWDCHGQPIEHMVEVTLGPEKMAEISQVELRQRCREWAEKYVDIQRNGFKRLGVNADWEHPYLTFIPNYEAGNVEIFKDLYLKGSVYRGRKPIHWCTHCHTALAEAEIEYSDEVSPSIYVKFKLDAMPGVFEASGAEGDAYLLIWTTTPWTLPANTAVSLAPDADYVMVTVGGDNLIMAKELVETVAEVAGWEDYDFVRGADGEPVALTGKQLFGLTYTAPVRRDIKGTVIYGDHVTLDTGTGAVHTAPGHGQDDYLVALEFDIPMLMPVDDNGVFTGEAGQFAGLSTDEANPVIIDWLREQGTLVAEKKINHSYPHCWRCHEPVIFRATDQWFVSMDKNALREDALRAINSEVEWIPAWAKNRIGAMVADRPDWCISRQRSWGVPIPVFKCAKCGNTVATAETFDAVIELFNTKGADAWFTEAPSEYLPRGTKCEVCGGTELIPEKDILDVWWESGVSHTSVCRHRAETDGLTFPADMYLEGSDQHRGWFQSSLLTSIGAYGVPPYKSVMHCGFTVDEEGRKMSKSLGNGIDPEEMCNKFGADVLRLWVSSCDYSQDVSISENILKQVSDAYRRFRNTFRFLLGNLNDFTPDDFVEDWDALEPLDQWALVRLSQLLADVEASYESYRFNSVYRALYDYVNDISAVYMDVTKDRLYAEAPASPRRRAVQTVLMNILEVLVRVMAPILSFTTDEVWECYPPAFRAIEGREASVQLAGWPCARDFVPSLPADAGAQVATMEEMMAVREVVTKALEEARNEKIIGKSQEASLTVTAPAALVATAGSFDPAVFEELFIVAKVQFVEGDGDEITAAVTVAEGEKCPRCWNIRELGGNPNHPDVCERCGDALDAIQGGAE</sequence>
<feature type="region of interest" description="Disordered" evidence="11">
    <location>
        <begin position="1"/>
        <end position="27"/>
    </location>
</feature>
<evidence type="ECO:0000256" key="10">
    <source>
        <dbReference type="HAMAP-Rule" id="MF_02002"/>
    </source>
</evidence>
<reference evidence="16" key="1">
    <citation type="journal article" date="2020" name="Microbiol. Resour. Announc.">
        <title>Complete Genome Sequence of Adlercreutzia sp. Strain 8CFCBH1, a Potent Producer of Equol, Isolated from Healthy Japanese Feces.</title>
        <authorList>
            <person name="Ogata Y."/>
            <person name="Sakamoto M."/>
            <person name="Ohkuma M."/>
            <person name="Hattori M."/>
            <person name="Suda W."/>
        </authorList>
    </citation>
    <scope>NUCLEOTIDE SEQUENCE [LARGE SCALE GENOMIC DNA]</scope>
    <source>
        <strain evidence="16">8CFCBH1</strain>
    </source>
</reference>
<comment type="catalytic activity">
    <reaction evidence="9 10">
        <text>tRNA(Ile) + L-isoleucine + ATP = L-isoleucyl-tRNA(Ile) + AMP + diphosphate</text>
        <dbReference type="Rhea" id="RHEA:11060"/>
        <dbReference type="Rhea" id="RHEA-COMP:9666"/>
        <dbReference type="Rhea" id="RHEA-COMP:9695"/>
        <dbReference type="ChEBI" id="CHEBI:30616"/>
        <dbReference type="ChEBI" id="CHEBI:33019"/>
        <dbReference type="ChEBI" id="CHEBI:58045"/>
        <dbReference type="ChEBI" id="CHEBI:78442"/>
        <dbReference type="ChEBI" id="CHEBI:78528"/>
        <dbReference type="ChEBI" id="CHEBI:456215"/>
        <dbReference type="EC" id="6.1.1.5"/>
    </reaction>
</comment>
<evidence type="ECO:0000259" key="13">
    <source>
        <dbReference type="Pfam" id="PF06827"/>
    </source>
</evidence>
<feature type="binding site" evidence="10">
    <location>
        <position position="920"/>
    </location>
    <ligand>
        <name>Zn(2+)</name>
        <dbReference type="ChEBI" id="CHEBI:29105"/>
    </ligand>
</feature>
<dbReference type="GO" id="GO:0002161">
    <property type="term" value="F:aminoacyl-tRNA deacylase activity"/>
    <property type="evidence" value="ECO:0007669"/>
    <property type="project" value="InterPro"/>
</dbReference>
<feature type="binding site" evidence="10">
    <location>
        <position position="582"/>
    </location>
    <ligand>
        <name>L-isoleucyl-5'-AMP</name>
        <dbReference type="ChEBI" id="CHEBI:178002"/>
    </ligand>
</feature>
<dbReference type="InterPro" id="IPR033708">
    <property type="entry name" value="Anticodon_Ile_BEm"/>
</dbReference>
<dbReference type="InterPro" id="IPR009080">
    <property type="entry name" value="tRNAsynth_Ia_anticodon-bd"/>
</dbReference>
<dbReference type="Pfam" id="PF08264">
    <property type="entry name" value="Anticodon_1"/>
    <property type="match status" value="1"/>
</dbReference>
<feature type="binding site" evidence="10">
    <location>
        <position position="939"/>
    </location>
    <ligand>
        <name>Zn(2+)</name>
        <dbReference type="ChEBI" id="CHEBI:29105"/>
    </ligand>
</feature>
<feature type="short sequence motif" description="'KMSKS' region" evidence="10">
    <location>
        <begin position="623"/>
        <end position="627"/>
    </location>
</feature>
<dbReference type="CDD" id="cd07960">
    <property type="entry name" value="Anticodon_Ia_Ile_BEm"/>
    <property type="match status" value="1"/>
</dbReference>
<keyword evidence="2 10" id="KW-0963">Cytoplasm</keyword>
<dbReference type="Gene3D" id="1.10.730.20">
    <property type="match status" value="1"/>
</dbReference>
<dbReference type="InterPro" id="IPR010663">
    <property type="entry name" value="Znf_FPG/IleRS"/>
</dbReference>
<comment type="subcellular location">
    <subcellularLocation>
        <location evidence="10">Cytoplasm</location>
    </subcellularLocation>
</comment>